<dbReference type="Proteomes" id="UP000710385">
    <property type="component" value="Unassembled WGS sequence"/>
</dbReference>
<name>A0A928Y6A3_UNCKA</name>
<sequence length="286" mass="32026">MGAYRLLASVTVEHAYFAGKNCKMLEFVAAEFCAAKLRNAGLLVKSSQSGVAVYFDEEKIDILRLHAEDNLTLAFKVFSKDSNFFRYTSPGAPPDNAILFFSNQQITRAAAGKQMLHPDPNVTAAAWMELTADPLPEMLERKDYFVKPVFILQLLITAGKQGLCSDKLDAAARRFYIRFAANQTFWKYYILGDLSKRNVYIADLDNALQFENLGNTLLPGNREAVQLQSSKAIPLHEQPDQRLQLKESTGTGDRILIKRLPNARVDQVHGETTGGNRENISEIYIS</sequence>
<accession>A0A928Y6A3</accession>
<reference evidence="1" key="1">
    <citation type="submission" date="2020-05" db="EMBL/GenBank/DDBJ databases">
        <title>High-Quality Genomes of Partial-Nitritation/Anammox System by Hierarchical Clustering Based Hybrid Assembly.</title>
        <authorList>
            <person name="Liu L."/>
            <person name="Wang Y."/>
            <person name="Che Y."/>
            <person name="Chen Y."/>
            <person name="Xia Y."/>
            <person name="Luo R."/>
            <person name="Cheng S.H."/>
            <person name="Zheng C."/>
            <person name="Zhang T."/>
        </authorList>
    </citation>
    <scope>NUCLEOTIDE SEQUENCE</scope>
    <source>
        <strain evidence="1">H1_PAT1</strain>
    </source>
</reference>
<comment type="caution">
    <text evidence="1">The sequence shown here is derived from an EMBL/GenBank/DDBJ whole genome shotgun (WGS) entry which is preliminary data.</text>
</comment>
<protein>
    <submittedName>
        <fullName evidence="1">Uncharacterized protein</fullName>
    </submittedName>
</protein>
<evidence type="ECO:0000313" key="1">
    <source>
        <dbReference type="EMBL" id="MBE7525938.1"/>
    </source>
</evidence>
<dbReference type="AlphaFoldDB" id="A0A928Y6A3"/>
<proteinExistence type="predicted"/>
<organism evidence="1 2">
    <name type="scientific">candidate division WWE3 bacterium</name>
    <dbReference type="NCBI Taxonomy" id="2053526"/>
    <lineage>
        <taxon>Bacteria</taxon>
        <taxon>Katanobacteria</taxon>
    </lineage>
</organism>
<dbReference type="EMBL" id="JABTTY010000003">
    <property type="protein sequence ID" value="MBE7525938.1"/>
    <property type="molecule type" value="Genomic_DNA"/>
</dbReference>
<gene>
    <name evidence="1" type="ORF">HS096_06585</name>
</gene>
<evidence type="ECO:0000313" key="2">
    <source>
        <dbReference type="Proteomes" id="UP000710385"/>
    </source>
</evidence>